<dbReference type="Proteomes" id="UP001145087">
    <property type="component" value="Unassembled WGS sequence"/>
</dbReference>
<evidence type="ECO:0000313" key="2">
    <source>
        <dbReference type="Proteomes" id="UP001145087"/>
    </source>
</evidence>
<gene>
    <name evidence="1" type="ORF">OU798_02655</name>
</gene>
<reference evidence="1" key="1">
    <citation type="submission" date="2022-11" db="EMBL/GenBank/DDBJ databases">
        <title>Marilongibacter aestuarii gen. nov., sp. nov., isolated from tidal flat sediment.</title>
        <authorList>
            <person name="Jiayan W."/>
        </authorList>
    </citation>
    <scope>NUCLEOTIDE SEQUENCE</scope>
    <source>
        <strain evidence="1">Z1-6</strain>
    </source>
</reference>
<dbReference type="EMBL" id="JAPOHD010000005">
    <property type="protein sequence ID" value="MCY1719221.1"/>
    <property type="molecule type" value="Genomic_DNA"/>
</dbReference>
<protein>
    <submittedName>
        <fullName evidence="1">DUF5677 domain-containing protein</fullName>
    </submittedName>
</protein>
<proteinExistence type="predicted"/>
<dbReference type="Pfam" id="PF18928">
    <property type="entry name" value="DUF5677"/>
    <property type="match status" value="1"/>
</dbReference>
<accession>A0A9X3J5A0</accession>
<evidence type="ECO:0000313" key="1">
    <source>
        <dbReference type="EMBL" id="MCY1719221.1"/>
    </source>
</evidence>
<dbReference type="AlphaFoldDB" id="A0A9X3J5A0"/>
<organism evidence="1 2">
    <name type="scientific">Draconibacterium aestuarii</name>
    <dbReference type="NCBI Taxonomy" id="2998507"/>
    <lineage>
        <taxon>Bacteria</taxon>
        <taxon>Pseudomonadati</taxon>
        <taxon>Bacteroidota</taxon>
        <taxon>Bacteroidia</taxon>
        <taxon>Marinilabiliales</taxon>
        <taxon>Prolixibacteraceae</taxon>
        <taxon>Draconibacterium</taxon>
    </lineage>
</organism>
<keyword evidence="2" id="KW-1185">Reference proteome</keyword>
<dbReference type="InterPro" id="IPR043733">
    <property type="entry name" value="DUF5677"/>
</dbReference>
<dbReference type="RefSeq" id="WP_343331556.1">
    <property type="nucleotide sequence ID" value="NZ_JAPOHD010000005.1"/>
</dbReference>
<name>A0A9X3J5A0_9BACT</name>
<comment type="caution">
    <text evidence="1">The sequence shown here is derived from an EMBL/GenBank/DDBJ whole genome shotgun (WGS) entry which is preliminary data.</text>
</comment>
<sequence>MNKTIDAGDFNRILNKYLANINAEFLERWNLLVPTIEDKEFIEVIIGLLSRQISITHYYLSSPNTWNGDIGTIILRSICENVINISWILKDDSINRARMFIVYGLGQEKLQLEHRKNEMNNGEVSEEEIQMVEYMENSLNQEKYTFLTDVNIGSWSDKSILKIAEEADCLDFYHLAFTPFSNSAHGTWNHLIKYSLRKSSNPLHNLLRRPIFYNLEPDITFAELAMKYLSKSLRKFDNYFNQKIVSKDSYEIYLEDLENLLINKDDNNTSQ</sequence>